<protein>
    <recommendedName>
        <fullName evidence="3">Peptidase A2 domain-containing protein</fullName>
    </recommendedName>
</protein>
<reference evidence="1 2" key="1">
    <citation type="journal article" date="2019" name="Sci. Rep.">
        <title>Orb-weaving spider Araneus ventricosus genome elucidates the spidroin gene catalogue.</title>
        <authorList>
            <person name="Kono N."/>
            <person name="Nakamura H."/>
            <person name="Ohtoshi R."/>
            <person name="Moran D.A.P."/>
            <person name="Shinohara A."/>
            <person name="Yoshida Y."/>
            <person name="Fujiwara M."/>
            <person name="Mori M."/>
            <person name="Tomita M."/>
            <person name="Arakawa K."/>
        </authorList>
    </citation>
    <scope>NUCLEOTIDE SEQUENCE [LARGE SCALE GENOMIC DNA]</scope>
</reference>
<accession>A0A4Y2P9M3</accession>
<dbReference type="AlphaFoldDB" id="A0A4Y2P9M3"/>
<organism evidence="1 2">
    <name type="scientific">Araneus ventricosus</name>
    <name type="common">Orbweaver spider</name>
    <name type="synonym">Epeira ventricosa</name>
    <dbReference type="NCBI Taxonomy" id="182803"/>
    <lineage>
        <taxon>Eukaryota</taxon>
        <taxon>Metazoa</taxon>
        <taxon>Ecdysozoa</taxon>
        <taxon>Arthropoda</taxon>
        <taxon>Chelicerata</taxon>
        <taxon>Arachnida</taxon>
        <taxon>Araneae</taxon>
        <taxon>Araneomorphae</taxon>
        <taxon>Entelegynae</taxon>
        <taxon>Araneoidea</taxon>
        <taxon>Araneidae</taxon>
        <taxon>Araneus</taxon>
    </lineage>
</organism>
<dbReference type="OrthoDB" id="6435686at2759"/>
<keyword evidence="2" id="KW-1185">Reference proteome</keyword>
<dbReference type="EMBL" id="BGPR01010730">
    <property type="protein sequence ID" value="GBN47723.1"/>
    <property type="molecule type" value="Genomic_DNA"/>
</dbReference>
<proteinExistence type="predicted"/>
<dbReference type="Proteomes" id="UP000499080">
    <property type="component" value="Unassembled WGS sequence"/>
</dbReference>
<evidence type="ECO:0000313" key="2">
    <source>
        <dbReference type="Proteomes" id="UP000499080"/>
    </source>
</evidence>
<evidence type="ECO:0000313" key="1">
    <source>
        <dbReference type="EMBL" id="GBN47723.1"/>
    </source>
</evidence>
<evidence type="ECO:0008006" key="3">
    <source>
        <dbReference type="Google" id="ProtNLM"/>
    </source>
</evidence>
<sequence length="149" mass="16824">MGRSICGIQCYKWCGIQCLILMDIGANVTLLRIFSKTDTGEETEIRGKHDASIESGSTKSYHRIYVADITDPCILGLYFFEKFIFTVDLEKNHIRTTAEEIPLFSVNILHSKSCSVLAKKRTIIPARSEFLIEGVQEVFGQFRHCNGLS</sequence>
<comment type="caution">
    <text evidence="1">The sequence shown here is derived from an EMBL/GenBank/DDBJ whole genome shotgun (WGS) entry which is preliminary data.</text>
</comment>
<name>A0A4Y2P9M3_ARAVE</name>
<gene>
    <name evidence="1" type="ORF">AVEN_39064_1</name>
</gene>